<comment type="caution">
    <text evidence="2">The sequence shown here is derived from an EMBL/GenBank/DDBJ whole genome shotgun (WGS) entry which is preliminary data.</text>
</comment>
<dbReference type="Proteomes" id="UP000646827">
    <property type="component" value="Unassembled WGS sequence"/>
</dbReference>
<dbReference type="EMBL" id="JAEPRB010000188">
    <property type="protein sequence ID" value="KAG2219255.1"/>
    <property type="molecule type" value="Genomic_DNA"/>
</dbReference>
<keyword evidence="3" id="KW-1185">Reference proteome</keyword>
<feature type="region of interest" description="Disordered" evidence="1">
    <location>
        <begin position="1"/>
        <end position="20"/>
    </location>
</feature>
<reference evidence="2 3" key="1">
    <citation type="submission" date="2020-12" db="EMBL/GenBank/DDBJ databases">
        <title>Metabolic potential, ecology and presence of endohyphal bacteria is reflected in genomic diversity of Mucoromycotina.</title>
        <authorList>
            <person name="Muszewska A."/>
            <person name="Okrasinska A."/>
            <person name="Steczkiewicz K."/>
            <person name="Drgas O."/>
            <person name="Orlowska M."/>
            <person name="Perlinska-Lenart U."/>
            <person name="Aleksandrzak-Piekarczyk T."/>
            <person name="Szatraj K."/>
            <person name="Zielenkiewicz U."/>
            <person name="Pilsyk S."/>
            <person name="Malc E."/>
            <person name="Mieczkowski P."/>
            <person name="Kruszewska J.S."/>
            <person name="Biernat P."/>
            <person name="Pawlowska J."/>
        </authorList>
    </citation>
    <scope>NUCLEOTIDE SEQUENCE [LARGE SCALE GENOMIC DNA]</scope>
    <source>
        <strain evidence="2 3">CBS 142.35</strain>
    </source>
</reference>
<accession>A0A8H7RZ13</accession>
<feature type="compositionally biased region" description="Polar residues" evidence="1">
    <location>
        <begin position="161"/>
        <end position="175"/>
    </location>
</feature>
<evidence type="ECO:0000313" key="3">
    <source>
        <dbReference type="Proteomes" id="UP000646827"/>
    </source>
</evidence>
<name>A0A8H7RZ13_9FUNG</name>
<protein>
    <submittedName>
        <fullName evidence="2">Uncharacterized protein</fullName>
    </submittedName>
</protein>
<evidence type="ECO:0000313" key="2">
    <source>
        <dbReference type="EMBL" id="KAG2219255.1"/>
    </source>
</evidence>
<organism evidence="2 3">
    <name type="scientific">Circinella minor</name>
    <dbReference type="NCBI Taxonomy" id="1195481"/>
    <lineage>
        <taxon>Eukaryota</taxon>
        <taxon>Fungi</taxon>
        <taxon>Fungi incertae sedis</taxon>
        <taxon>Mucoromycota</taxon>
        <taxon>Mucoromycotina</taxon>
        <taxon>Mucoromycetes</taxon>
        <taxon>Mucorales</taxon>
        <taxon>Lichtheimiaceae</taxon>
        <taxon>Circinella</taxon>
    </lineage>
</organism>
<gene>
    <name evidence="2" type="ORF">INT45_009863</name>
</gene>
<dbReference type="AlphaFoldDB" id="A0A8H7RZ13"/>
<feature type="compositionally biased region" description="Low complexity" evidence="1">
    <location>
        <begin position="125"/>
        <end position="134"/>
    </location>
</feature>
<feature type="compositionally biased region" description="Basic and acidic residues" evidence="1">
    <location>
        <begin position="1"/>
        <end position="13"/>
    </location>
</feature>
<evidence type="ECO:0000256" key="1">
    <source>
        <dbReference type="SAM" id="MobiDB-lite"/>
    </source>
</evidence>
<dbReference type="OrthoDB" id="2268662at2759"/>
<sequence>MENHQCQQEEHQIPDPNTWPSQYYGRTRHVDIEQLYNQLINNISISSSTATPRRSVSFSTEAPTVYEYEAEFEPGVDEHPPPAYEEPATAYISLNDTEYSTTVYAGGRKKKSAALKKLDLRPLVNHDYNNSKNNNSEEDDDKHSVASSECSLPTTPPDVYPSSSLPQPLYNSKPETSQSTDSIISRSSLLFRLRTSPLFNQRRKATVK</sequence>
<feature type="region of interest" description="Disordered" evidence="1">
    <location>
        <begin position="125"/>
        <end position="184"/>
    </location>
</feature>
<proteinExistence type="predicted"/>